<keyword evidence="4" id="KW-1185">Reference proteome</keyword>
<dbReference type="OMA" id="LAMPLQY"/>
<keyword evidence="2" id="KW-0812">Transmembrane</keyword>
<dbReference type="OrthoDB" id="5862at2759"/>
<gene>
    <name evidence="3" type="ORF">KP509_26G045700</name>
</gene>
<comment type="caution">
    <text evidence="3">The sequence shown here is derived from an EMBL/GenBank/DDBJ whole genome shotgun (WGS) entry which is preliminary data.</text>
</comment>
<evidence type="ECO:0000256" key="2">
    <source>
        <dbReference type="SAM" id="Phobius"/>
    </source>
</evidence>
<dbReference type="EMBL" id="CM035431">
    <property type="protein sequence ID" value="KAH7296937.1"/>
    <property type="molecule type" value="Genomic_DNA"/>
</dbReference>
<feature type="transmembrane region" description="Helical" evidence="2">
    <location>
        <begin position="147"/>
        <end position="169"/>
    </location>
</feature>
<evidence type="ECO:0000313" key="3">
    <source>
        <dbReference type="EMBL" id="KAH7296937.1"/>
    </source>
</evidence>
<organism evidence="3 4">
    <name type="scientific">Ceratopteris richardii</name>
    <name type="common">Triangle waterfern</name>
    <dbReference type="NCBI Taxonomy" id="49495"/>
    <lineage>
        <taxon>Eukaryota</taxon>
        <taxon>Viridiplantae</taxon>
        <taxon>Streptophyta</taxon>
        <taxon>Embryophyta</taxon>
        <taxon>Tracheophyta</taxon>
        <taxon>Polypodiopsida</taxon>
        <taxon>Polypodiidae</taxon>
        <taxon>Polypodiales</taxon>
        <taxon>Pteridineae</taxon>
        <taxon>Pteridaceae</taxon>
        <taxon>Parkerioideae</taxon>
        <taxon>Ceratopteris</taxon>
    </lineage>
</organism>
<protein>
    <recommendedName>
        <fullName evidence="5">Protein PAM68, chloroplastic</fullName>
    </recommendedName>
</protein>
<dbReference type="PANTHER" id="PTHR34575:SF1">
    <property type="entry name" value="PROTEIN PAM68, CHLOROPLASTIC"/>
    <property type="match status" value="1"/>
</dbReference>
<feature type="region of interest" description="Disordered" evidence="1">
    <location>
        <begin position="54"/>
        <end position="103"/>
    </location>
</feature>
<evidence type="ECO:0000313" key="4">
    <source>
        <dbReference type="Proteomes" id="UP000825935"/>
    </source>
</evidence>
<sequence length="205" mass="22824">MLRATQVGSSKDALLHVSIPSLRPRIEPLLPSCGRIEVGTGSFTIVMALKTPKGFGPPAPKSSGPKPLSEEQKDTRLSKTKRRQQEPSDDFEDEGEEDEDDEIPQIVMDRMIKRIGVSLTVPLILGVSSFAMFWYLRVVLKFDIPEWLPLLVSGTFFGSSALGISYGILSTSWDPNRDGSFLGWKEAKANWPIFFDNLQGKQGRR</sequence>
<dbReference type="Proteomes" id="UP000825935">
    <property type="component" value="Chromosome 26"/>
</dbReference>
<feature type="transmembrane region" description="Helical" evidence="2">
    <location>
        <begin position="115"/>
        <end position="135"/>
    </location>
</feature>
<feature type="compositionally biased region" description="Basic and acidic residues" evidence="1">
    <location>
        <begin position="68"/>
        <end position="77"/>
    </location>
</feature>
<dbReference type="InterPro" id="IPR021855">
    <property type="entry name" value="PAM68-like"/>
</dbReference>
<dbReference type="Pfam" id="PF11947">
    <property type="entry name" value="DUF3464"/>
    <property type="match status" value="1"/>
</dbReference>
<proteinExistence type="predicted"/>
<feature type="compositionally biased region" description="Acidic residues" evidence="1">
    <location>
        <begin position="87"/>
        <end position="103"/>
    </location>
</feature>
<evidence type="ECO:0000256" key="1">
    <source>
        <dbReference type="SAM" id="MobiDB-lite"/>
    </source>
</evidence>
<keyword evidence="2" id="KW-0472">Membrane</keyword>
<reference evidence="3" key="1">
    <citation type="submission" date="2021-08" db="EMBL/GenBank/DDBJ databases">
        <title>WGS assembly of Ceratopteris richardii.</title>
        <authorList>
            <person name="Marchant D.B."/>
            <person name="Chen G."/>
            <person name="Jenkins J."/>
            <person name="Shu S."/>
            <person name="Leebens-Mack J."/>
            <person name="Grimwood J."/>
            <person name="Schmutz J."/>
            <person name="Soltis P."/>
            <person name="Soltis D."/>
            <person name="Chen Z.-H."/>
        </authorList>
    </citation>
    <scope>NUCLEOTIDE SEQUENCE</scope>
    <source>
        <strain evidence="3">Whitten #5841</strain>
        <tissue evidence="3">Leaf</tissue>
    </source>
</reference>
<evidence type="ECO:0008006" key="5">
    <source>
        <dbReference type="Google" id="ProtNLM"/>
    </source>
</evidence>
<accession>A0A8T2RMN2</accession>
<name>A0A8T2RMN2_CERRI</name>
<dbReference type="PANTHER" id="PTHR34575">
    <property type="entry name" value="PROTEIN PAM68, CHLOROPLASTIC"/>
    <property type="match status" value="1"/>
</dbReference>
<keyword evidence="2" id="KW-1133">Transmembrane helix</keyword>
<dbReference type="AlphaFoldDB" id="A0A8T2RMN2"/>